<comment type="caution">
    <text evidence="1">The sequence shown here is derived from an EMBL/GenBank/DDBJ whole genome shotgun (WGS) entry which is preliminary data.</text>
</comment>
<dbReference type="CDD" id="cd09272">
    <property type="entry name" value="RNase_HI_RT_Ty1"/>
    <property type="match status" value="1"/>
</dbReference>
<sequence length="216" mass="24386">MKDMGETNVILGVKIIRKDDSIILSQGHYVEKLLKKFGYFDTKPVNTPYDANTQLKKNIGEPVAQSKYAQIIGSLLRLMNLTRPDIAYAVCRLSRYTHNPNYEHWSAIMKLMRYLKGTINYGIHFSGFPTVLEGYSDANWISDSDEIKSTSGYVFTFGGGTISWKSAKQTLIARSTMESEFIALELTEMNLADPLTKPLKRKLVNETSRGMGLMPI</sequence>
<name>A0A9W7H7S6_HIBTR</name>
<keyword evidence="1" id="KW-0808">Transferase</keyword>
<dbReference type="OrthoDB" id="1645289at2759"/>
<accession>A0A9W7H7S6</accession>
<proteinExistence type="predicted"/>
<dbReference type="EMBL" id="BSYR01000010">
    <property type="protein sequence ID" value="GMI72562.1"/>
    <property type="molecule type" value="Genomic_DNA"/>
</dbReference>
<dbReference type="AlphaFoldDB" id="A0A9W7H7S6"/>
<keyword evidence="1" id="KW-0418">Kinase</keyword>
<dbReference type="Proteomes" id="UP001165190">
    <property type="component" value="Unassembled WGS sequence"/>
</dbReference>
<dbReference type="PANTHER" id="PTHR11439">
    <property type="entry name" value="GAG-POL-RELATED RETROTRANSPOSON"/>
    <property type="match status" value="1"/>
</dbReference>
<keyword evidence="2" id="KW-1185">Reference proteome</keyword>
<evidence type="ECO:0000313" key="2">
    <source>
        <dbReference type="Proteomes" id="UP001165190"/>
    </source>
</evidence>
<dbReference type="GO" id="GO:0016301">
    <property type="term" value="F:kinase activity"/>
    <property type="evidence" value="ECO:0007669"/>
    <property type="project" value="UniProtKB-KW"/>
</dbReference>
<protein>
    <submittedName>
        <fullName evidence="1">Cysteine-rich RLK (RECEPTOR-like protein kinase) 8</fullName>
    </submittedName>
</protein>
<gene>
    <name evidence="1" type="ORF">HRI_000925500</name>
</gene>
<reference evidence="1" key="1">
    <citation type="submission" date="2023-05" db="EMBL/GenBank/DDBJ databases">
        <title>Genome and transcriptome analyses reveal genes involved in the formation of fine ridges on petal epidermal cells in Hibiscus trionum.</title>
        <authorList>
            <person name="Koshimizu S."/>
            <person name="Masuda S."/>
            <person name="Ishii T."/>
            <person name="Shirasu K."/>
            <person name="Hoshino A."/>
            <person name="Arita M."/>
        </authorList>
    </citation>
    <scope>NUCLEOTIDE SEQUENCE</scope>
    <source>
        <strain evidence="1">Hamamatsu line</strain>
    </source>
</reference>
<evidence type="ECO:0000313" key="1">
    <source>
        <dbReference type="EMBL" id="GMI72562.1"/>
    </source>
</evidence>
<organism evidence="1 2">
    <name type="scientific">Hibiscus trionum</name>
    <name type="common">Flower of an hour</name>
    <dbReference type="NCBI Taxonomy" id="183268"/>
    <lineage>
        <taxon>Eukaryota</taxon>
        <taxon>Viridiplantae</taxon>
        <taxon>Streptophyta</taxon>
        <taxon>Embryophyta</taxon>
        <taxon>Tracheophyta</taxon>
        <taxon>Spermatophyta</taxon>
        <taxon>Magnoliopsida</taxon>
        <taxon>eudicotyledons</taxon>
        <taxon>Gunneridae</taxon>
        <taxon>Pentapetalae</taxon>
        <taxon>rosids</taxon>
        <taxon>malvids</taxon>
        <taxon>Malvales</taxon>
        <taxon>Malvaceae</taxon>
        <taxon>Malvoideae</taxon>
        <taxon>Hibiscus</taxon>
    </lineage>
</organism>
<dbReference type="PANTHER" id="PTHR11439:SF521">
    <property type="entry name" value="RNA-DIRECTED DNA POLYMERASE"/>
    <property type="match status" value="1"/>
</dbReference>